<feature type="signal peptide" evidence="1">
    <location>
        <begin position="1"/>
        <end position="17"/>
    </location>
</feature>
<dbReference type="InParanoid" id="A0A2P6NXP3"/>
<evidence type="ECO:0000256" key="1">
    <source>
        <dbReference type="SAM" id="SignalP"/>
    </source>
</evidence>
<dbReference type="PANTHER" id="PTHR37049">
    <property type="entry name" value="PEPTIDASE S41 FAMILY PROTEIN"/>
    <property type="match status" value="1"/>
</dbReference>
<evidence type="ECO:0000313" key="3">
    <source>
        <dbReference type="Proteomes" id="UP000241769"/>
    </source>
</evidence>
<proteinExistence type="predicted"/>
<keyword evidence="1" id="KW-0732">Signal</keyword>
<dbReference type="OrthoDB" id="27214at2759"/>
<name>A0A2P6NXP3_9EUKA</name>
<keyword evidence="3" id="KW-1185">Reference proteome</keyword>
<dbReference type="Proteomes" id="UP000241769">
    <property type="component" value="Unassembled WGS sequence"/>
</dbReference>
<dbReference type="PANTHER" id="PTHR37049:SF4">
    <property type="entry name" value="RHODANESE DOMAIN-CONTAINING PROTEIN"/>
    <property type="match status" value="1"/>
</dbReference>
<feature type="chain" id="PRO_5015135583" evidence="1">
    <location>
        <begin position="18"/>
        <end position="599"/>
    </location>
</feature>
<sequence length="599" mass="67785">MKLHLLLILALLTVASALTDQQCLELRNDTRYLAEDVLGCYRKVPLSAQEKSDTLDNLKKVLEFYVFKEAVRDSPTPGPFIHIRVHIDETLEDIRKSTASDSIGAWDFFQIIQDKIFTPLADAHTSIEKPACFSGAVYQPFSLSGKMGRSSNVRVFVASVEDNPLYKAVWNVDDLKQYINQEITHIDGVPAFKALYKQALRFPELSKDPSVNFNQQLLGHSFRVRPTRGEQADLHHFAVNYTFADGRSALVPWAASHLGSVAYNDCLAPTNHSIQQLLDDLGLFRLKSFKDAEAENTTQIQMFALPNHPDVVVMRVEDFMTNVTEQVEQKILAFNQSKLLIDLRDNGGGIVCEGFHLIELLTAHPPPILYDMRQSPGLSEIVEASAKNNSYDLFGPSFWDKPFTNETFEDWYTPRVLHRGGVRHPYTQLIQYPELSCIKDGLRPPAFNRPFDEIILLTNGLCGSTCAIFSSLLSLSHDHVTTAAVGGIPHQKMSFSTFPGGMVIEGEEIISFFDNYDLKDSPYRPNHFGTSASVRFAFLELYLTITDTEEPEEFNYLPADHRIYFWPGKNDTDVLYDVAALLFKEKKEKEGKRHLQMFV</sequence>
<organism evidence="2 3">
    <name type="scientific">Planoprotostelium fungivorum</name>
    <dbReference type="NCBI Taxonomy" id="1890364"/>
    <lineage>
        <taxon>Eukaryota</taxon>
        <taxon>Amoebozoa</taxon>
        <taxon>Evosea</taxon>
        <taxon>Variosea</taxon>
        <taxon>Cavosteliida</taxon>
        <taxon>Cavosteliaceae</taxon>
        <taxon>Planoprotostelium</taxon>
    </lineage>
</organism>
<gene>
    <name evidence="2" type="ORF">PROFUN_02774</name>
</gene>
<dbReference type="InterPro" id="IPR052766">
    <property type="entry name" value="S41A_metabolite_peptidase"/>
</dbReference>
<dbReference type="Gene3D" id="3.90.226.10">
    <property type="entry name" value="2-enoyl-CoA Hydratase, Chain A, domain 1"/>
    <property type="match status" value="1"/>
</dbReference>
<dbReference type="EMBL" id="MDYQ01000008">
    <property type="protein sequence ID" value="PRP88678.1"/>
    <property type="molecule type" value="Genomic_DNA"/>
</dbReference>
<reference evidence="2 3" key="1">
    <citation type="journal article" date="2018" name="Genome Biol. Evol.">
        <title>Multiple Roots of Fruiting Body Formation in Amoebozoa.</title>
        <authorList>
            <person name="Hillmann F."/>
            <person name="Forbes G."/>
            <person name="Novohradska S."/>
            <person name="Ferling I."/>
            <person name="Riege K."/>
            <person name="Groth M."/>
            <person name="Westermann M."/>
            <person name="Marz M."/>
            <person name="Spaller T."/>
            <person name="Winckler T."/>
            <person name="Schaap P."/>
            <person name="Glockner G."/>
        </authorList>
    </citation>
    <scope>NUCLEOTIDE SEQUENCE [LARGE SCALE GENOMIC DNA]</scope>
    <source>
        <strain evidence="2 3">Jena</strain>
    </source>
</reference>
<dbReference type="SUPFAM" id="SSF52096">
    <property type="entry name" value="ClpP/crotonase"/>
    <property type="match status" value="1"/>
</dbReference>
<evidence type="ECO:0000313" key="2">
    <source>
        <dbReference type="EMBL" id="PRP88678.1"/>
    </source>
</evidence>
<comment type="caution">
    <text evidence="2">The sequence shown here is derived from an EMBL/GenBank/DDBJ whole genome shotgun (WGS) entry which is preliminary data.</text>
</comment>
<dbReference type="AlphaFoldDB" id="A0A2P6NXP3"/>
<dbReference type="InterPro" id="IPR029045">
    <property type="entry name" value="ClpP/crotonase-like_dom_sf"/>
</dbReference>
<accession>A0A2P6NXP3</accession>
<protein>
    <submittedName>
        <fullName evidence="2">Uncharacterized protein</fullName>
    </submittedName>
</protein>